<dbReference type="GO" id="GO:0004497">
    <property type="term" value="F:monooxygenase activity"/>
    <property type="evidence" value="ECO:0007669"/>
    <property type="project" value="UniProtKB-KW"/>
</dbReference>
<feature type="domain" description="Luciferase-like" evidence="3">
    <location>
        <begin position="1"/>
        <end position="303"/>
    </location>
</feature>
<dbReference type="SUPFAM" id="SSF51679">
    <property type="entry name" value="Bacterial luciferase-like"/>
    <property type="match status" value="1"/>
</dbReference>
<organism evidence="4">
    <name type="scientific">hydrothermal vent metagenome</name>
    <dbReference type="NCBI Taxonomy" id="652676"/>
    <lineage>
        <taxon>unclassified sequences</taxon>
        <taxon>metagenomes</taxon>
        <taxon>ecological metagenomes</taxon>
    </lineage>
</organism>
<reference evidence="4" key="1">
    <citation type="submission" date="2015-10" db="EMBL/GenBank/DDBJ databases">
        <authorList>
            <person name="Gilbert D.G."/>
        </authorList>
    </citation>
    <scope>NUCLEOTIDE SEQUENCE</scope>
</reference>
<dbReference type="InterPro" id="IPR050766">
    <property type="entry name" value="Bact_Lucif_Oxidored"/>
</dbReference>
<sequence length="340" mass="37086">MEFAVFYQLPCAVDQIPAARIQDTIAQCQLADELGFGAAWLAELHFNPRFSVMSAPMMIGAAVAQITKRIRIGNAVNLLPLHQPVRLAEEAATLDVLSNGRAIFGVGRGSMPTHFQGYGIDQEEGRGRFLEALDVVLGLWEQEDFTYDGKYYQAHGQCVTPRPIQQPRPPVYVAANSADTFGIVGSLGHNILVAPTIVTKEGALAGLASYRAELAENGHDSANVKVNVNVPMHVAETECEAKAGFTKTVDNYLETLRDIGRARGVSKGTSRADTLTAEIVMDEFAAVGTPDQVSAKLEQLKDIYGPQEFMCWFNIGGMLPHELVKSSMKLFAKEVMPNFR</sequence>
<accession>A0A160VBY7</accession>
<dbReference type="GO" id="GO:0005829">
    <property type="term" value="C:cytosol"/>
    <property type="evidence" value="ECO:0007669"/>
    <property type="project" value="TreeGrafter"/>
</dbReference>
<dbReference type="AlphaFoldDB" id="A0A160VBY7"/>
<proteinExistence type="predicted"/>
<dbReference type="Gene3D" id="3.20.20.30">
    <property type="entry name" value="Luciferase-like domain"/>
    <property type="match status" value="1"/>
</dbReference>
<dbReference type="InterPro" id="IPR036661">
    <property type="entry name" value="Luciferase-like_sf"/>
</dbReference>
<evidence type="ECO:0000259" key="3">
    <source>
        <dbReference type="Pfam" id="PF00296"/>
    </source>
</evidence>
<protein>
    <submittedName>
        <fullName evidence="4">Luciferase</fullName>
    </submittedName>
</protein>
<dbReference type="PANTHER" id="PTHR30137:SF8">
    <property type="entry name" value="BLR5498 PROTEIN"/>
    <property type="match status" value="1"/>
</dbReference>
<keyword evidence="1" id="KW-0560">Oxidoreductase</keyword>
<dbReference type="InterPro" id="IPR011251">
    <property type="entry name" value="Luciferase-like_dom"/>
</dbReference>
<evidence type="ECO:0000313" key="4">
    <source>
        <dbReference type="EMBL" id="CUV03792.1"/>
    </source>
</evidence>
<dbReference type="Pfam" id="PF00296">
    <property type="entry name" value="Bac_luciferase"/>
    <property type="match status" value="1"/>
</dbReference>
<evidence type="ECO:0000256" key="1">
    <source>
        <dbReference type="ARBA" id="ARBA00023002"/>
    </source>
</evidence>
<keyword evidence="2" id="KW-0503">Monooxygenase</keyword>
<dbReference type="GO" id="GO:0016705">
    <property type="term" value="F:oxidoreductase activity, acting on paired donors, with incorporation or reduction of molecular oxygen"/>
    <property type="evidence" value="ECO:0007669"/>
    <property type="project" value="InterPro"/>
</dbReference>
<gene>
    <name evidence="4" type="ORF">MGWOODY_Clf158</name>
</gene>
<dbReference type="EMBL" id="FAXA01000476">
    <property type="protein sequence ID" value="CUV03792.1"/>
    <property type="molecule type" value="Genomic_DNA"/>
</dbReference>
<dbReference type="PANTHER" id="PTHR30137">
    <property type="entry name" value="LUCIFERASE-LIKE MONOOXYGENASE"/>
    <property type="match status" value="1"/>
</dbReference>
<name>A0A160VBY7_9ZZZZ</name>
<evidence type="ECO:0000256" key="2">
    <source>
        <dbReference type="ARBA" id="ARBA00023033"/>
    </source>
</evidence>